<dbReference type="EMBL" id="BPLR01013770">
    <property type="protein sequence ID" value="GIY63653.1"/>
    <property type="molecule type" value="Genomic_DNA"/>
</dbReference>
<accession>A0AAV4V0X3</accession>
<evidence type="ECO:0008006" key="4">
    <source>
        <dbReference type="Google" id="ProtNLM"/>
    </source>
</evidence>
<dbReference type="AlphaFoldDB" id="A0AAV4V0X3"/>
<evidence type="ECO:0000256" key="1">
    <source>
        <dbReference type="SAM" id="MobiDB-lite"/>
    </source>
</evidence>
<reference evidence="2 3" key="1">
    <citation type="submission" date="2021-06" db="EMBL/GenBank/DDBJ databases">
        <title>Caerostris extrusa draft genome.</title>
        <authorList>
            <person name="Kono N."/>
            <person name="Arakawa K."/>
        </authorList>
    </citation>
    <scope>NUCLEOTIDE SEQUENCE [LARGE SCALE GENOMIC DNA]</scope>
</reference>
<feature type="compositionally biased region" description="Polar residues" evidence="1">
    <location>
        <begin position="95"/>
        <end position="105"/>
    </location>
</feature>
<protein>
    <recommendedName>
        <fullName evidence="4">Enamelin</fullName>
    </recommendedName>
</protein>
<proteinExistence type="predicted"/>
<feature type="compositionally biased region" description="Low complexity" evidence="1">
    <location>
        <begin position="342"/>
        <end position="353"/>
    </location>
</feature>
<comment type="caution">
    <text evidence="2">The sequence shown here is derived from an EMBL/GenBank/DDBJ whole genome shotgun (WGS) entry which is preliminary data.</text>
</comment>
<name>A0AAV4V0X3_CAEEX</name>
<evidence type="ECO:0000313" key="2">
    <source>
        <dbReference type="EMBL" id="GIY63653.1"/>
    </source>
</evidence>
<keyword evidence="3" id="KW-1185">Reference proteome</keyword>
<feature type="region of interest" description="Disordered" evidence="1">
    <location>
        <begin position="565"/>
        <end position="593"/>
    </location>
</feature>
<feature type="region of interest" description="Disordered" evidence="1">
    <location>
        <begin position="84"/>
        <end position="111"/>
    </location>
</feature>
<feature type="region of interest" description="Disordered" evidence="1">
    <location>
        <begin position="331"/>
        <end position="356"/>
    </location>
</feature>
<sequence>MILPTLPPKEANAKVKEAAVIKPKSPLSSPLKHERHYIPNIKDSSSQEGEMKQHSFLEQNPLQLSHQITSEIIGAEIAEKVLGRRDSRGDGSSSENTSTSATGSPKLTPDSILMDSYNHSLKMDKDGLFKKKNVPIPVKRDTWMRQRLLKQGSGDSDRGYRNYRGHAEGQEIKAEGERDGFVIPWDTRFHYPNESGAVMVDDEYQARMTPPYNNYWQMDPTSGQFYSIYDMSHSYPPAADNSTYVYNRNPGAEVPPIHHNHIMKTVMDTNTSHHNFGYSTLPNPTPVICNNPGTIPRRLGTASPRLKRSQCLSVQAPLHGTPQEYHLIPHQPANLRPTLPNSSPRPGRSPSPGIENRVSVQYSSQPYQKFPSHYQPSYPVQGYPITTQPVNASQFPPPPPNVHPPYHSNYQNPPPVYPTLPPSPRMKHVGHSYGTSAMDDSALVSRPYPMVPVANVHKSTYYPSNAQGDNLDPIYHHRLQPSANPEDFEKVQDAEYGVAPSGSLHYRSGSIPAQIQNIESCDVQHLNRSVPSINIIPSTSPPQTTYMTNAENWRGDTSNIISAKPASESSSVIHSNATKPEISTSPINRTDSYNSKFDEKQLTVDQGRTETKVKNLVMIMIMMLPLK</sequence>
<organism evidence="2 3">
    <name type="scientific">Caerostris extrusa</name>
    <name type="common">Bark spider</name>
    <name type="synonym">Caerostris bankana</name>
    <dbReference type="NCBI Taxonomy" id="172846"/>
    <lineage>
        <taxon>Eukaryota</taxon>
        <taxon>Metazoa</taxon>
        <taxon>Ecdysozoa</taxon>
        <taxon>Arthropoda</taxon>
        <taxon>Chelicerata</taxon>
        <taxon>Arachnida</taxon>
        <taxon>Araneae</taxon>
        <taxon>Araneomorphae</taxon>
        <taxon>Entelegynae</taxon>
        <taxon>Araneoidea</taxon>
        <taxon>Araneidae</taxon>
        <taxon>Caerostris</taxon>
    </lineage>
</organism>
<dbReference type="Proteomes" id="UP001054945">
    <property type="component" value="Unassembled WGS sequence"/>
</dbReference>
<evidence type="ECO:0000313" key="3">
    <source>
        <dbReference type="Proteomes" id="UP001054945"/>
    </source>
</evidence>
<gene>
    <name evidence="2" type="ORF">CEXT_786151</name>
</gene>